<keyword evidence="1" id="KW-1133">Transmembrane helix</keyword>
<keyword evidence="4" id="KW-1185">Reference proteome</keyword>
<reference evidence="3" key="1">
    <citation type="submission" date="2021-10" db="EMBL/GenBank/DDBJ databases">
        <title>Loktanella gaetbuli sp. nov., isolated from a tidal flat.</title>
        <authorList>
            <person name="Park S."/>
            <person name="Yoon J.-H."/>
        </authorList>
    </citation>
    <scope>NUCLEOTIDE SEQUENCE</scope>
    <source>
        <strain evidence="3">TSTF-M6</strain>
    </source>
</reference>
<dbReference type="Proteomes" id="UP001138961">
    <property type="component" value="Unassembled WGS sequence"/>
</dbReference>
<proteinExistence type="predicted"/>
<keyword evidence="1" id="KW-0472">Membrane</keyword>
<sequence>PVLVAARILTSARGNLDPVTIVICLVLSLGLAWASWRFVERPFRTHEGGPRFGRRAIFALSGAGGAALLGLFALLMVKDGFPARLPAGLEQAYTQATMRVAREDSCGIAQISAPRCAELGKASSEPRVIVMIGDSHTQWATPGFDDWLRDHDRQGLAFHGPGCPPLLGVQRTHMMAPQCSQWIEATAGWIGAQTRIDTVIVLARWAMLAEGTRPPGEDGPLATLVPVDAAAPADGDNADLTRYGLDRMLAAIRPHADRIVLIGGIPEIGYHVPTFATRALMAGRPLPDTPDLEDYRQRNARAQAILTEMAQKHGAIYVDPGPVFCTPDCRIAQDGQFLYFDDDHLSSFGSRLMIPQLLDLALAPET</sequence>
<dbReference type="SUPFAM" id="SSF52266">
    <property type="entry name" value="SGNH hydrolase"/>
    <property type="match status" value="1"/>
</dbReference>
<dbReference type="Pfam" id="PF19040">
    <property type="entry name" value="SGNH"/>
    <property type="match status" value="1"/>
</dbReference>
<feature type="non-terminal residue" evidence="3">
    <location>
        <position position="1"/>
    </location>
</feature>
<dbReference type="RefSeq" id="WP_226749109.1">
    <property type="nucleotide sequence ID" value="NZ_JAJATZ010000010.1"/>
</dbReference>
<feature type="transmembrane region" description="Helical" evidence="1">
    <location>
        <begin position="19"/>
        <end position="36"/>
    </location>
</feature>
<gene>
    <name evidence="3" type="ORF">LGQ03_15420</name>
</gene>
<name>A0ABS8BY13_9RHOB</name>
<dbReference type="InterPro" id="IPR043968">
    <property type="entry name" value="SGNH"/>
</dbReference>
<comment type="caution">
    <text evidence="3">The sequence shown here is derived from an EMBL/GenBank/DDBJ whole genome shotgun (WGS) entry which is preliminary data.</text>
</comment>
<accession>A0ABS8BY13</accession>
<evidence type="ECO:0000313" key="4">
    <source>
        <dbReference type="Proteomes" id="UP001138961"/>
    </source>
</evidence>
<evidence type="ECO:0000256" key="1">
    <source>
        <dbReference type="SAM" id="Phobius"/>
    </source>
</evidence>
<dbReference type="InterPro" id="IPR036514">
    <property type="entry name" value="SGNH_hydro_sf"/>
</dbReference>
<feature type="domain" description="SGNH" evidence="2">
    <location>
        <begin position="114"/>
        <end position="358"/>
    </location>
</feature>
<evidence type="ECO:0000313" key="3">
    <source>
        <dbReference type="EMBL" id="MCB5200628.1"/>
    </source>
</evidence>
<protein>
    <recommendedName>
        <fullName evidence="2">SGNH domain-containing protein</fullName>
    </recommendedName>
</protein>
<keyword evidence="1" id="KW-0812">Transmembrane</keyword>
<dbReference type="Gene3D" id="3.40.50.1110">
    <property type="entry name" value="SGNH hydrolase"/>
    <property type="match status" value="1"/>
</dbReference>
<dbReference type="EMBL" id="JAJATZ010000010">
    <property type="protein sequence ID" value="MCB5200628.1"/>
    <property type="molecule type" value="Genomic_DNA"/>
</dbReference>
<organism evidence="3 4">
    <name type="scientific">Loktanella gaetbuli</name>
    <dbReference type="NCBI Taxonomy" id="2881335"/>
    <lineage>
        <taxon>Bacteria</taxon>
        <taxon>Pseudomonadati</taxon>
        <taxon>Pseudomonadota</taxon>
        <taxon>Alphaproteobacteria</taxon>
        <taxon>Rhodobacterales</taxon>
        <taxon>Roseobacteraceae</taxon>
        <taxon>Loktanella</taxon>
    </lineage>
</organism>
<feature type="transmembrane region" description="Helical" evidence="1">
    <location>
        <begin position="57"/>
        <end position="77"/>
    </location>
</feature>
<evidence type="ECO:0000259" key="2">
    <source>
        <dbReference type="Pfam" id="PF19040"/>
    </source>
</evidence>